<dbReference type="Proteomes" id="UP000654401">
    <property type="component" value="Unassembled WGS sequence"/>
</dbReference>
<keyword evidence="2 4" id="KW-0460">Magnesium</keyword>
<evidence type="ECO:0000256" key="4">
    <source>
        <dbReference type="HAMAP-Rule" id="MF_00470"/>
    </source>
</evidence>
<comment type="caution">
    <text evidence="7">The sequence shown here is derived from an EMBL/GenBank/DDBJ whole genome shotgun (WGS) entry which is preliminary data.</text>
</comment>
<comment type="catalytic activity">
    <reaction evidence="4">
        <text>(1R,6R)-6-hydroxy-2-succinyl-cyclohexa-2,4-diene-1-carboxylate = 2-succinylbenzoate + H2O</text>
        <dbReference type="Rhea" id="RHEA:10196"/>
        <dbReference type="ChEBI" id="CHEBI:15377"/>
        <dbReference type="ChEBI" id="CHEBI:18325"/>
        <dbReference type="ChEBI" id="CHEBI:58689"/>
        <dbReference type="EC" id="4.2.1.113"/>
    </reaction>
</comment>
<dbReference type="SMART" id="SM00922">
    <property type="entry name" value="MR_MLE"/>
    <property type="match status" value="1"/>
</dbReference>
<dbReference type="PANTHER" id="PTHR48073">
    <property type="entry name" value="O-SUCCINYLBENZOATE SYNTHASE-RELATED"/>
    <property type="match status" value="1"/>
</dbReference>
<dbReference type="InterPro" id="IPR029065">
    <property type="entry name" value="Enolase_C-like"/>
</dbReference>
<keyword evidence="4" id="KW-0474">Menaquinone biosynthesis</keyword>
<dbReference type="SFLD" id="SFLDG00180">
    <property type="entry name" value="muconate_cycloisomerase"/>
    <property type="match status" value="1"/>
</dbReference>
<comment type="pathway">
    <text evidence="4">Quinol/quinone metabolism; menaquinone biosynthesis.</text>
</comment>
<proteinExistence type="inferred from homology"/>
<dbReference type="AlphaFoldDB" id="A0A8J6NWQ7"/>
<evidence type="ECO:0000313" key="8">
    <source>
        <dbReference type="Proteomes" id="UP000654401"/>
    </source>
</evidence>
<evidence type="ECO:0000256" key="5">
    <source>
        <dbReference type="NCBIfam" id="TIGR01927"/>
    </source>
</evidence>
<dbReference type="PANTHER" id="PTHR48073:SF2">
    <property type="entry name" value="O-SUCCINYLBENZOATE SYNTHASE"/>
    <property type="match status" value="1"/>
</dbReference>
<sequence>MMINSLFILPYHLPLRHPWVTSHGTINNRAGFLVEISEQDSVAGLGDAAPLPEMGSESLEQCRKTLELLKEEADNISVDDLLARLPDLRNTSPAACCGVESALITILAKRCGLTPGSWISPNATNKIRVNHPAGTLAKATEPVDGESVIKVKVGLSSIDEEVAQLYSLAATLPQHTEIRLDANQAWSITEASQFISAIQALPMPINIESLEEPLKNPTLETINKLQRETPFPLALDESVSDFGVETLLKNEQLQRVVLKPALMGGPYTTFKIATQFKERGVDVIITSALESSVGIISAAYCAGAVDPEQRHAHGLATSSLLAEDLMLALPIKNGILTLP</sequence>
<name>A0A8J6NWQ7_9GAMM</name>
<organism evidence="7 8">
    <name type="scientific">Candidatus Thiopontia autotrophica</name>
    <dbReference type="NCBI Taxonomy" id="2841688"/>
    <lineage>
        <taxon>Bacteria</taxon>
        <taxon>Pseudomonadati</taxon>
        <taxon>Pseudomonadota</taxon>
        <taxon>Gammaproteobacteria</taxon>
        <taxon>Candidatus Thiopontia</taxon>
    </lineage>
</organism>
<dbReference type="SFLD" id="SFLDF00009">
    <property type="entry name" value="o-succinylbenzoate_synthase"/>
    <property type="match status" value="1"/>
</dbReference>
<keyword evidence="3 4" id="KW-0456">Lyase</keyword>
<feature type="binding site" evidence="4">
    <location>
        <position position="236"/>
    </location>
    <ligand>
        <name>Mg(2+)</name>
        <dbReference type="ChEBI" id="CHEBI:18420"/>
    </ligand>
</feature>
<comment type="cofactor">
    <cofactor evidence="4">
        <name>a divalent metal cation</name>
        <dbReference type="ChEBI" id="CHEBI:60240"/>
    </cofactor>
</comment>
<dbReference type="InterPro" id="IPR013342">
    <property type="entry name" value="Mandelate_racemase_C"/>
</dbReference>
<feature type="binding site" evidence="4">
    <location>
        <position position="181"/>
    </location>
    <ligand>
        <name>Mg(2+)</name>
        <dbReference type="ChEBI" id="CHEBI:18420"/>
    </ligand>
</feature>
<dbReference type="EMBL" id="JACNFK010000024">
    <property type="protein sequence ID" value="MBC8519521.1"/>
    <property type="molecule type" value="Genomic_DNA"/>
</dbReference>
<dbReference type="Gene3D" id="3.30.390.10">
    <property type="entry name" value="Enolase-like, N-terminal domain"/>
    <property type="match status" value="1"/>
</dbReference>
<feature type="active site" description="Proton donor" evidence="4">
    <location>
        <position position="152"/>
    </location>
</feature>
<dbReference type="InterPro" id="IPR010196">
    <property type="entry name" value="OSB_synthase_MenC1"/>
</dbReference>
<evidence type="ECO:0000256" key="2">
    <source>
        <dbReference type="ARBA" id="ARBA00022842"/>
    </source>
</evidence>
<dbReference type="GO" id="GO:0000287">
    <property type="term" value="F:magnesium ion binding"/>
    <property type="evidence" value="ECO:0007669"/>
    <property type="project" value="UniProtKB-UniRule"/>
</dbReference>
<dbReference type="SUPFAM" id="SSF54826">
    <property type="entry name" value="Enolase N-terminal domain-like"/>
    <property type="match status" value="1"/>
</dbReference>
<accession>A0A8J6NWQ7</accession>
<dbReference type="InterPro" id="IPR029017">
    <property type="entry name" value="Enolase-like_N"/>
</dbReference>
<evidence type="ECO:0000256" key="3">
    <source>
        <dbReference type="ARBA" id="ARBA00023239"/>
    </source>
</evidence>
<dbReference type="HAMAP" id="MF_00470">
    <property type="entry name" value="MenC_1"/>
    <property type="match status" value="1"/>
</dbReference>
<feature type="active site" description="Proton acceptor" evidence="4">
    <location>
        <position position="259"/>
    </location>
</feature>
<comment type="similarity">
    <text evidence="4">Belongs to the mandelate racemase/muconate lactonizing enzyme family. MenC type 1 subfamily.</text>
</comment>
<dbReference type="SUPFAM" id="SSF51604">
    <property type="entry name" value="Enolase C-terminal domain-like"/>
    <property type="match status" value="1"/>
</dbReference>
<protein>
    <recommendedName>
        <fullName evidence="4 5">o-succinylbenzoate synthase</fullName>
        <shortName evidence="4">OSB synthase</shortName>
        <shortName evidence="4">OSBS</shortName>
        <ecNumber evidence="4 5">4.2.1.113</ecNumber>
    </recommendedName>
    <alternativeName>
        <fullName evidence="4">4-(2'-carboxyphenyl)-4-oxybutyric acid synthase</fullName>
    </alternativeName>
    <alternativeName>
        <fullName evidence="4">o-succinylbenzoic acid synthase</fullName>
    </alternativeName>
</protein>
<dbReference type="UniPathway" id="UPA01057">
    <property type="reaction ID" value="UER00165"/>
</dbReference>
<dbReference type="Pfam" id="PF13378">
    <property type="entry name" value="MR_MLE_C"/>
    <property type="match status" value="1"/>
</dbReference>
<reference evidence="7 8" key="1">
    <citation type="submission" date="2020-08" db="EMBL/GenBank/DDBJ databases">
        <title>Bridging the membrane lipid divide: bacteria of the FCB group superphylum have the potential to synthesize archaeal ether lipids.</title>
        <authorList>
            <person name="Villanueva L."/>
            <person name="Von Meijenfeldt F.A.B."/>
            <person name="Westbye A.B."/>
            <person name="Yadav S."/>
            <person name="Hopmans E.C."/>
            <person name="Dutilh B.E."/>
            <person name="Sinninghe Damste J.S."/>
        </authorList>
    </citation>
    <scope>NUCLEOTIDE SEQUENCE [LARGE SCALE GENOMIC DNA]</scope>
    <source>
        <strain evidence="7">NIOZ-UU100</strain>
    </source>
</reference>
<dbReference type="InterPro" id="IPR036849">
    <property type="entry name" value="Enolase-like_C_sf"/>
</dbReference>
<evidence type="ECO:0000256" key="1">
    <source>
        <dbReference type="ARBA" id="ARBA00022723"/>
    </source>
</evidence>
<keyword evidence="1 4" id="KW-0479">Metal-binding</keyword>
<dbReference type="GO" id="GO:0043748">
    <property type="term" value="F:O-succinylbenzoate synthase activity"/>
    <property type="evidence" value="ECO:0007669"/>
    <property type="project" value="UniProtKB-EC"/>
</dbReference>
<comment type="function">
    <text evidence="4">Converts 2-succinyl-6-hydroxy-2,4-cyclohexadiene-1-carboxylate (SHCHC) to 2-succinylbenzoate (OSB).</text>
</comment>
<feature type="domain" description="Mandelate racemase/muconate lactonizing enzyme C-terminal" evidence="6">
    <location>
        <begin position="132"/>
        <end position="232"/>
    </location>
</feature>
<dbReference type="InterPro" id="IPR041338">
    <property type="entry name" value="OSBS_N"/>
</dbReference>
<dbReference type="Gene3D" id="3.20.20.120">
    <property type="entry name" value="Enolase-like C-terminal domain"/>
    <property type="match status" value="1"/>
</dbReference>
<dbReference type="CDD" id="cd03320">
    <property type="entry name" value="OSBS"/>
    <property type="match status" value="1"/>
</dbReference>
<dbReference type="UniPathway" id="UPA00079"/>
<dbReference type="Pfam" id="PF21508">
    <property type="entry name" value="MenC_N"/>
    <property type="match status" value="1"/>
</dbReference>
<feature type="binding site" evidence="4">
    <location>
        <position position="211"/>
    </location>
    <ligand>
        <name>Mg(2+)</name>
        <dbReference type="ChEBI" id="CHEBI:18420"/>
    </ligand>
</feature>
<dbReference type="SFLD" id="SFLDS00001">
    <property type="entry name" value="Enolase"/>
    <property type="match status" value="1"/>
</dbReference>
<dbReference type="GO" id="GO:0009234">
    <property type="term" value="P:menaquinone biosynthetic process"/>
    <property type="evidence" value="ECO:0007669"/>
    <property type="project" value="UniProtKB-UniRule"/>
</dbReference>
<comment type="pathway">
    <text evidence="4">Quinol/quinone metabolism; 1,4-dihydroxy-2-naphthoate biosynthesis; 1,4-dihydroxy-2-naphthoate from chorismate: step 4/7.</text>
</comment>
<evidence type="ECO:0000313" key="7">
    <source>
        <dbReference type="EMBL" id="MBC8519521.1"/>
    </source>
</evidence>
<dbReference type="NCBIfam" id="TIGR01927">
    <property type="entry name" value="menC_gam_Gplu"/>
    <property type="match status" value="1"/>
</dbReference>
<gene>
    <name evidence="4 7" type="primary">menC</name>
    <name evidence="7" type="ORF">H8D24_03820</name>
</gene>
<evidence type="ECO:0000259" key="6">
    <source>
        <dbReference type="SMART" id="SM00922"/>
    </source>
</evidence>
<dbReference type="EC" id="4.2.1.113" evidence="4 5"/>